<gene>
    <name evidence="1" type="ORF">EAH74_07440</name>
</gene>
<evidence type="ECO:0000313" key="2">
    <source>
        <dbReference type="Proteomes" id="UP000320914"/>
    </source>
</evidence>
<accession>A0A502IDU8</accession>
<proteinExistence type="predicted"/>
<evidence type="ECO:0000313" key="1">
    <source>
        <dbReference type="EMBL" id="TPG85119.1"/>
    </source>
</evidence>
<sequence length="68" mass="7875">MNITINVSITVQQPEVQTIIRLPATTVETKAPREQTGFEYMQHRQRMYDKIKRLFGNDAALHYLANAL</sequence>
<name>A0A502IDU8_9PSED</name>
<dbReference type="EMBL" id="RCZA01000003">
    <property type="protein sequence ID" value="TPG85119.1"/>
    <property type="molecule type" value="Genomic_DNA"/>
</dbReference>
<reference evidence="1 2" key="1">
    <citation type="journal article" date="2019" name="Environ. Microbiol.">
        <title>Species interactions and distinct microbial communities in high Arctic permafrost affected cryosols are associated with the CH4 and CO2 gas fluxes.</title>
        <authorList>
            <person name="Altshuler I."/>
            <person name="Hamel J."/>
            <person name="Turney S."/>
            <person name="Magnuson E."/>
            <person name="Levesque R."/>
            <person name="Greer C."/>
            <person name="Whyte L.G."/>
        </authorList>
    </citation>
    <scope>NUCLEOTIDE SEQUENCE [LARGE SCALE GENOMIC DNA]</scope>
    <source>
        <strain evidence="1 2">OWC5</strain>
    </source>
</reference>
<protein>
    <submittedName>
        <fullName evidence="1">Uncharacterized protein</fullName>
    </submittedName>
</protein>
<dbReference type="RefSeq" id="WP_140677373.1">
    <property type="nucleotide sequence ID" value="NZ_RCZA01000003.1"/>
</dbReference>
<comment type="caution">
    <text evidence="1">The sequence shown here is derived from an EMBL/GenBank/DDBJ whole genome shotgun (WGS) entry which is preliminary data.</text>
</comment>
<dbReference type="AlphaFoldDB" id="A0A502IDU8"/>
<organism evidence="1 2">
    <name type="scientific">Pseudomonas mandelii</name>
    <dbReference type="NCBI Taxonomy" id="75612"/>
    <lineage>
        <taxon>Bacteria</taxon>
        <taxon>Pseudomonadati</taxon>
        <taxon>Pseudomonadota</taxon>
        <taxon>Gammaproteobacteria</taxon>
        <taxon>Pseudomonadales</taxon>
        <taxon>Pseudomonadaceae</taxon>
        <taxon>Pseudomonas</taxon>
    </lineage>
</organism>
<dbReference type="Proteomes" id="UP000320914">
    <property type="component" value="Unassembled WGS sequence"/>
</dbReference>